<dbReference type="InParanoid" id="A0A674BA00"/>
<dbReference type="PANTHER" id="PTHR21436">
    <property type="entry name" value="COILED-COIL DOMAIN-CONTAINING PROTEIN 142"/>
    <property type="match status" value="1"/>
</dbReference>
<feature type="compositionally biased region" description="Polar residues" evidence="1">
    <location>
        <begin position="1"/>
        <end position="15"/>
    </location>
</feature>
<sequence>MAQILCTHQETQNGTALEVEGQGGLDKAGDKTETSPVNENPEEPFSSEDEQKRLNALSDDDFLSKDKLDASWSQSCPFTKSLQKAEALLRTRFNPSLRWLLRQKSDDMWEFENRDNFVACQNLTSQSSSRLQRLDQGMLGLSPQCQVLRGPRTGQLQSCIRCLATEGSFYHHPPAATLSQHYGQLQYLLEQRAQLLFLHEYARRTRITTVYVDKLTSLLEQELGLLMDRSRVLERPNSAWSFGMGGLCQELRIHVSHWDALCAKAQSDVWLRTVLFQRTETLAVMRQTLRVLGLQALVLMERCIYTALSAVASAQLARVPRDALEDLLAGAEVFNQVLDEQRVQHRGSRWRTQTLQLSDWRGLSSRQPTRRGSLPAPFPVVELMRILAEHRGQIAAEQLYQWASQQSFLHSQALHTGAPAPTWEKLELLFPLLSPLHPSEPSPDGLTLDNLPGPSSDESRLGKPCPLSSDLPFTAFIRQDRKSLEILFQALVSSTDLLAPHIPNRPRPEWTNNPEHSPRCCEGESSPTDEARQEIKRPKSVQSGACVELFGHYRTMLWREFGKAVIQRFHQPPKRDPLGSVNQWNDQMVFQLVMWLNHGCRGELVPEECRGVVDDFSLQLLSNTAFRHWDEVMCASLGSGLKDKCLPGVERENCMVMTCTMERLLQLSPPLLTVLQCLQTSAHLVQGDSNARTMRSLHIGSLSRAVASVRSSTFWVMRKAYQFLSSWSLNKFLLVTLGDLKVLRASVVRLLQHVEALSVNENHYLLKLLAAQLTQGVTDLQVFSELVLRIFSMDCKRMSEEIFLQTMPSAKHWRVNYKTEFPSSPSDYAATAAQSVIGQVLEGVQPLPEEARIPALTEAMTAFMEAWMEHILKQKIKFSIQGALQLKQDFDLIRNLIRSEEYSLSEEIHQRLLSLRVFHQVDNAIVCLLQQPMAKPYMPSRGWEPFRRCCPSSANMVDQSSSSLNNFESMDLQSACQQALAQAEGSMSPDLLASTPQESYLAVAQQEWLDLRIHNGNRWKLPGLQCLTRSEP</sequence>
<evidence type="ECO:0000256" key="1">
    <source>
        <dbReference type="SAM" id="MobiDB-lite"/>
    </source>
</evidence>
<proteinExistence type="predicted"/>
<dbReference type="InterPro" id="IPR055350">
    <property type="entry name" value="CCDC142_C"/>
</dbReference>
<gene>
    <name evidence="3" type="primary">LOC115205492</name>
</gene>
<feature type="region of interest" description="Disordered" evidence="1">
    <location>
        <begin position="439"/>
        <end position="465"/>
    </location>
</feature>
<evidence type="ECO:0000313" key="4">
    <source>
        <dbReference type="Proteomes" id="UP000472277"/>
    </source>
</evidence>
<dbReference type="Ensembl" id="ENSSTUT00000071812.1">
    <property type="protein sequence ID" value="ENSSTUP00000067721.1"/>
    <property type="gene ID" value="ENSSTUG00000029618.1"/>
</dbReference>
<evidence type="ECO:0000259" key="2">
    <source>
        <dbReference type="Pfam" id="PF14923"/>
    </source>
</evidence>
<accession>A0A674BA00</accession>
<reference evidence="3" key="2">
    <citation type="submission" date="2025-09" db="UniProtKB">
        <authorList>
            <consortium name="Ensembl"/>
        </authorList>
    </citation>
    <scope>IDENTIFICATION</scope>
</reference>
<reference evidence="3" key="1">
    <citation type="submission" date="2025-08" db="UniProtKB">
        <authorList>
            <consortium name="Ensembl"/>
        </authorList>
    </citation>
    <scope>IDENTIFICATION</scope>
</reference>
<organism evidence="3 4">
    <name type="scientific">Salmo trutta</name>
    <name type="common">Brown trout</name>
    <dbReference type="NCBI Taxonomy" id="8032"/>
    <lineage>
        <taxon>Eukaryota</taxon>
        <taxon>Metazoa</taxon>
        <taxon>Chordata</taxon>
        <taxon>Craniata</taxon>
        <taxon>Vertebrata</taxon>
        <taxon>Euteleostomi</taxon>
        <taxon>Actinopterygii</taxon>
        <taxon>Neopterygii</taxon>
        <taxon>Teleostei</taxon>
        <taxon>Protacanthopterygii</taxon>
        <taxon>Salmoniformes</taxon>
        <taxon>Salmonidae</taxon>
        <taxon>Salmoninae</taxon>
        <taxon>Salmo</taxon>
    </lineage>
</organism>
<dbReference type="OMA" id="TWEQLQH"/>
<evidence type="ECO:0000313" key="3">
    <source>
        <dbReference type="Ensembl" id="ENSSTUP00000067721.1"/>
    </source>
</evidence>
<feature type="domain" description="Coiled-coil protein 142 C-terminal" evidence="2">
    <location>
        <begin position="556"/>
        <end position="1009"/>
    </location>
</feature>
<feature type="region of interest" description="Disordered" evidence="1">
    <location>
        <begin position="1"/>
        <end position="51"/>
    </location>
</feature>
<dbReference type="AlphaFoldDB" id="A0A674BA00"/>
<protein>
    <submittedName>
        <fullName evidence="3">Coiled-coil domain containing 142</fullName>
    </submittedName>
</protein>
<feature type="region of interest" description="Disordered" evidence="1">
    <location>
        <begin position="502"/>
        <end position="537"/>
    </location>
</feature>
<name>A0A674BA00_SALTR</name>
<dbReference type="Pfam" id="PF14923">
    <property type="entry name" value="CCDC142"/>
    <property type="match status" value="1"/>
</dbReference>
<dbReference type="FunCoup" id="A0A674BA00">
    <property type="interactions" value="1"/>
</dbReference>
<dbReference type="Proteomes" id="UP000472277">
    <property type="component" value="Chromosome 13"/>
</dbReference>
<dbReference type="GeneTree" id="ENSGT00390000009871"/>
<dbReference type="InterPro" id="IPR026700">
    <property type="entry name" value="CCDC142"/>
</dbReference>
<dbReference type="PANTHER" id="PTHR21436:SF2">
    <property type="entry name" value="COILED-COIL DOMAIN-CONTAINING PROTEIN 142"/>
    <property type="match status" value="1"/>
</dbReference>
<keyword evidence="4" id="KW-1185">Reference proteome</keyword>